<keyword evidence="4" id="KW-0175">Coiled coil</keyword>
<dbReference type="InterPro" id="IPR052021">
    <property type="entry name" value="Type-I_RS_S_subunit"/>
</dbReference>
<dbReference type="Proteomes" id="UP000294155">
    <property type="component" value="Unassembled WGS sequence"/>
</dbReference>
<dbReference type="RefSeq" id="WP_129919531.1">
    <property type="nucleotide sequence ID" value="NZ_SEWE01000003.1"/>
</dbReference>
<proteinExistence type="inferred from homology"/>
<evidence type="ECO:0000256" key="1">
    <source>
        <dbReference type="ARBA" id="ARBA00010923"/>
    </source>
</evidence>
<dbReference type="OrthoDB" id="667970at2"/>
<dbReference type="AlphaFoldDB" id="A0A4Q5LFK5"/>
<sequence length="441" mass="50042">MESAVTEIGIQKYEVYKSSEVEWLGEIPGHWLLLPGSRITNERCEKNKGMVEKTVLSLSYGKVVIKPEEKLVGLVPESFETYQLVYPGDIIIRPTDLQNDKTSLRVGLAKDKGIITSAYINMKVNAGYLGRYYHYFLYALDITKMIYSLGSGLRQNLSYEDFKRLKFLAPPLEEQTAIANFLDRKTAQIDQAIAQKERLIELLQERRQILIQRAVTRGLNPDVPMKDSGVEWIGEIPAHWRSVKMKYLTEFIYDGTHGSYPRSDEGFRLLSVRNIVDNKFVFREDDSLVAARHFKEISSKFLVREDDIQLAIVGATLGKAAVVESVDEPFVTQRSIATIRVEKKSVLPVFLLNYIRSESFQKYLWLNAGFSAQPGVYLGTIQDSTVPMPPIQEQFEITTYIGIISDSINAAISCKKREIGKLREYKSTLINAAVTGKIKVC</sequence>
<dbReference type="Gene3D" id="1.10.287.1120">
    <property type="entry name" value="Bipartite methylase S protein"/>
    <property type="match status" value="1"/>
</dbReference>
<evidence type="ECO:0000256" key="3">
    <source>
        <dbReference type="ARBA" id="ARBA00023125"/>
    </source>
</evidence>
<keyword evidence="6" id="KW-0255">Endonuclease</keyword>
<dbReference type="InterPro" id="IPR000055">
    <property type="entry name" value="Restrct_endonuc_typeI_TRD"/>
</dbReference>
<dbReference type="Gene3D" id="3.90.220.20">
    <property type="entry name" value="DNA methylase specificity domains"/>
    <property type="match status" value="2"/>
</dbReference>
<keyword evidence="6" id="KW-0378">Hydrolase</keyword>
<dbReference type="PANTHER" id="PTHR30408:SF12">
    <property type="entry name" value="TYPE I RESTRICTION ENZYME MJAVIII SPECIFICITY SUBUNIT"/>
    <property type="match status" value="1"/>
</dbReference>
<feature type="domain" description="Type I restriction modification DNA specificity" evidence="5">
    <location>
        <begin position="294"/>
        <end position="406"/>
    </location>
</feature>
<dbReference type="GO" id="GO:0003677">
    <property type="term" value="F:DNA binding"/>
    <property type="evidence" value="ECO:0007669"/>
    <property type="project" value="UniProtKB-KW"/>
</dbReference>
<comment type="caution">
    <text evidence="6">The sequence shown here is derived from an EMBL/GenBank/DDBJ whole genome shotgun (WGS) entry which is preliminary data.</text>
</comment>
<evidence type="ECO:0000256" key="2">
    <source>
        <dbReference type="ARBA" id="ARBA00022747"/>
    </source>
</evidence>
<organism evidence="6 7">
    <name type="scientific">Hymenobacter persicinus</name>
    <dbReference type="NCBI Taxonomy" id="2025506"/>
    <lineage>
        <taxon>Bacteria</taxon>
        <taxon>Pseudomonadati</taxon>
        <taxon>Bacteroidota</taxon>
        <taxon>Cytophagia</taxon>
        <taxon>Cytophagales</taxon>
        <taxon>Hymenobacteraceae</taxon>
        <taxon>Hymenobacter</taxon>
    </lineage>
</organism>
<feature type="coiled-coil region" evidence="4">
    <location>
        <begin position="182"/>
        <end position="213"/>
    </location>
</feature>
<dbReference type="GO" id="GO:0009307">
    <property type="term" value="P:DNA restriction-modification system"/>
    <property type="evidence" value="ECO:0007669"/>
    <property type="project" value="UniProtKB-KW"/>
</dbReference>
<comment type="similarity">
    <text evidence="1">Belongs to the type-I restriction system S methylase family.</text>
</comment>
<gene>
    <name evidence="6" type="ORF">EWM57_02435</name>
</gene>
<keyword evidence="6" id="KW-0540">Nuclease</keyword>
<keyword evidence="2" id="KW-0680">Restriction system</keyword>
<evidence type="ECO:0000259" key="5">
    <source>
        <dbReference type="Pfam" id="PF01420"/>
    </source>
</evidence>
<evidence type="ECO:0000313" key="6">
    <source>
        <dbReference type="EMBL" id="RYU83818.1"/>
    </source>
</evidence>
<accession>A0A4Q5LFK5</accession>
<keyword evidence="7" id="KW-1185">Reference proteome</keyword>
<keyword evidence="3" id="KW-0238">DNA-binding</keyword>
<name>A0A4Q5LFK5_9BACT</name>
<dbReference type="SUPFAM" id="SSF116734">
    <property type="entry name" value="DNA methylase specificity domain"/>
    <property type="match status" value="2"/>
</dbReference>
<protein>
    <submittedName>
        <fullName evidence="6">Restriction endonuclease subunit S</fullName>
    </submittedName>
</protein>
<dbReference type="GO" id="GO:0004519">
    <property type="term" value="F:endonuclease activity"/>
    <property type="evidence" value="ECO:0007669"/>
    <property type="project" value="UniProtKB-KW"/>
</dbReference>
<dbReference type="InterPro" id="IPR044946">
    <property type="entry name" value="Restrct_endonuc_typeI_TRD_sf"/>
</dbReference>
<feature type="domain" description="Type I restriction modification DNA specificity" evidence="5">
    <location>
        <begin position="131"/>
        <end position="190"/>
    </location>
</feature>
<dbReference type="Pfam" id="PF01420">
    <property type="entry name" value="Methylase_S"/>
    <property type="match status" value="2"/>
</dbReference>
<evidence type="ECO:0000256" key="4">
    <source>
        <dbReference type="SAM" id="Coils"/>
    </source>
</evidence>
<evidence type="ECO:0000313" key="7">
    <source>
        <dbReference type="Proteomes" id="UP000294155"/>
    </source>
</evidence>
<dbReference type="EMBL" id="SEWE01000003">
    <property type="protein sequence ID" value="RYU83818.1"/>
    <property type="molecule type" value="Genomic_DNA"/>
</dbReference>
<dbReference type="PANTHER" id="PTHR30408">
    <property type="entry name" value="TYPE-1 RESTRICTION ENZYME ECOKI SPECIFICITY PROTEIN"/>
    <property type="match status" value="1"/>
</dbReference>
<reference evidence="6 7" key="1">
    <citation type="submission" date="2019-02" db="EMBL/GenBank/DDBJ databases">
        <title>Bacterial novel species isolated from soil.</title>
        <authorList>
            <person name="Jung H.-Y."/>
        </authorList>
    </citation>
    <scope>NUCLEOTIDE SEQUENCE [LARGE SCALE GENOMIC DNA]</scope>
    <source>
        <strain evidence="6 7">1-3-3-3</strain>
    </source>
</reference>